<dbReference type="SUPFAM" id="SSF52743">
    <property type="entry name" value="Subtilisin-like"/>
    <property type="match status" value="1"/>
</dbReference>
<dbReference type="Gene3D" id="3.40.50.200">
    <property type="entry name" value="Peptidase S8/S53 domain"/>
    <property type="match status" value="1"/>
</dbReference>
<reference evidence="3" key="1">
    <citation type="submission" date="2022-05" db="EMBL/GenBank/DDBJ databases">
        <title>Jatrophihabitans sp. SB3-54 whole genome sequence.</title>
        <authorList>
            <person name="Suh M.K."/>
            <person name="Eom M.K."/>
            <person name="Kim J.S."/>
            <person name="Kim H.S."/>
            <person name="Do H.E."/>
            <person name="Shin Y.K."/>
            <person name="Lee J.-S."/>
        </authorList>
    </citation>
    <scope>NUCLEOTIDE SEQUENCE</scope>
    <source>
        <strain evidence="3">SB3-54</strain>
    </source>
</reference>
<dbReference type="RefSeq" id="WP_269444830.1">
    <property type="nucleotide sequence ID" value="NZ_CP097463.1"/>
</dbReference>
<dbReference type="CDD" id="cd00306">
    <property type="entry name" value="Peptidases_S8_S53"/>
    <property type="match status" value="1"/>
</dbReference>
<sequence length="398" mass="43309">MTSTVDGGGTLSNPAPEPPRDWMRRRRLVHLTAAARSMFSRRDRRIVRGAVLVLCRGDGSDFLVRLFGYQRRRPVQIAEAERLQIWEVRCLEGAERAVMETISLSWREYGDDSFGDIRTTRLPGVRYETAQVSSQVLAGAFAQMNLAPEPDSGAGVVVAVIDSDVRRELVPGLHVHRVDPERTRIRKPFRPFRDPNRFHGTAVAALIGQGAPGAELVWSPRPVDVEFWLNKQVRAVVKRAGGRPVVANLSWTYLDEALTEQELIDFRYAVDTVLSDLMSDCVLVAAAGNITAGVTGSPMGYPAGSEYVLAVAGANADGAPSPQSRHGKDYGPWCLAPSGADRSAGLIEVANKAFGGTSMACALASALVAAEFESRTPVAMLAHLEALIARDPERLLRR</sequence>
<feature type="region of interest" description="Disordered" evidence="1">
    <location>
        <begin position="1"/>
        <end position="20"/>
    </location>
</feature>
<dbReference type="EMBL" id="CP097463">
    <property type="protein sequence ID" value="WAX58280.1"/>
    <property type="molecule type" value="Genomic_DNA"/>
</dbReference>
<organism evidence="3 4">
    <name type="scientific">Jatrophihabitans cynanchi</name>
    <dbReference type="NCBI Taxonomy" id="2944128"/>
    <lineage>
        <taxon>Bacteria</taxon>
        <taxon>Bacillati</taxon>
        <taxon>Actinomycetota</taxon>
        <taxon>Actinomycetes</taxon>
        <taxon>Jatrophihabitantales</taxon>
        <taxon>Jatrophihabitantaceae</taxon>
        <taxon>Jatrophihabitans</taxon>
    </lineage>
</organism>
<gene>
    <name evidence="3" type="ORF">M6B22_05820</name>
</gene>
<evidence type="ECO:0000259" key="2">
    <source>
        <dbReference type="Pfam" id="PF00082"/>
    </source>
</evidence>
<proteinExistence type="predicted"/>
<feature type="compositionally biased region" description="Gly residues" evidence="1">
    <location>
        <begin position="1"/>
        <end position="10"/>
    </location>
</feature>
<evidence type="ECO:0000256" key="1">
    <source>
        <dbReference type="SAM" id="MobiDB-lite"/>
    </source>
</evidence>
<feature type="domain" description="Peptidase S8/S53" evidence="2">
    <location>
        <begin position="153"/>
        <end position="370"/>
    </location>
</feature>
<accession>A0ABY7K254</accession>
<evidence type="ECO:0000313" key="4">
    <source>
        <dbReference type="Proteomes" id="UP001164693"/>
    </source>
</evidence>
<dbReference type="InterPro" id="IPR000209">
    <property type="entry name" value="Peptidase_S8/S53_dom"/>
</dbReference>
<name>A0ABY7K254_9ACTN</name>
<keyword evidence="4" id="KW-1185">Reference proteome</keyword>
<dbReference type="Proteomes" id="UP001164693">
    <property type="component" value="Chromosome"/>
</dbReference>
<dbReference type="InterPro" id="IPR036852">
    <property type="entry name" value="Peptidase_S8/S53_dom_sf"/>
</dbReference>
<evidence type="ECO:0000313" key="3">
    <source>
        <dbReference type="EMBL" id="WAX58280.1"/>
    </source>
</evidence>
<protein>
    <submittedName>
        <fullName evidence="3">S8/S53 family peptidase</fullName>
    </submittedName>
</protein>
<dbReference type="Pfam" id="PF00082">
    <property type="entry name" value="Peptidase_S8"/>
    <property type="match status" value="1"/>
</dbReference>